<dbReference type="EMBL" id="JBFOLJ010000006">
    <property type="protein sequence ID" value="KAL2529531.1"/>
    <property type="molecule type" value="Genomic_DNA"/>
</dbReference>
<comment type="caution">
    <text evidence="2">The sequence shown here is derived from an EMBL/GenBank/DDBJ whole genome shotgun (WGS) entry which is preliminary data.</text>
</comment>
<dbReference type="AlphaFoldDB" id="A0ABD1UWU0"/>
<evidence type="ECO:0000256" key="1">
    <source>
        <dbReference type="SAM" id="MobiDB-lite"/>
    </source>
</evidence>
<organism evidence="2 3">
    <name type="scientific">Forsythia ovata</name>
    <dbReference type="NCBI Taxonomy" id="205694"/>
    <lineage>
        <taxon>Eukaryota</taxon>
        <taxon>Viridiplantae</taxon>
        <taxon>Streptophyta</taxon>
        <taxon>Embryophyta</taxon>
        <taxon>Tracheophyta</taxon>
        <taxon>Spermatophyta</taxon>
        <taxon>Magnoliopsida</taxon>
        <taxon>eudicotyledons</taxon>
        <taxon>Gunneridae</taxon>
        <taxon>Pentapetalae</taxon>
        <taxon>asterids</taxon>
        <taxon>lamiids</taxon>
        <taxon>Lamiales</taxon>
        <taxon>Oleaceae</taxon>
        <taxon>Forsythieae</taxon>
        <taxon>Forsythia</taxon>
    </lineage>
</organism>
<accession>A0ABD1UWU0</accession>
<keyword evidence="3" id="KW-1185">Reference proteome</keyword>
<dbReference type="Proteomes" id="UP001604277">
    <property type="component" value="Unassembled WGS sequence"/>
</dbReference>
<name>A0ABD1UWU0_9LAMI</name>
<proteinExistence type="predicted"/>
<evidence type="ECO:0000313" key="3">
    <source>
        <dbReference type="Proteomes" id="UP001604277"/>
    </source>
</evidence>
<gene>
    <name evidence="2" type="ORF">Fot_22132</name>
</gene>
<evidence type="ECO:0000313" key="2">
    <source>
        <dbReference type="EMBL" id="KAL2529531.1"/>
    </source>
</evidence>
<sequence>MPVTRGGYKSGLASQEKSTQGGGKRSTRNDYGYSEANILNDELEDEHIDDTFHSEDMYRSNNRGRDHRSGHASQQRSTQSVGRGSARGNYRETNISNHEVEDEHIDDALYPEDVSRPNTRAMCDSFVEAFVPRDITATMKAYFDGPYPTFRSMPQPIRDGLWDRFLVKYVWPNANTANVYDAWKKTMKDKYKDMMNDARNQAKCKSQSNSPVDWKRHGPPWIRAEHWDSLVNY</sequence>
<reference evidence="3" key="1">
    <citation type="submission" date="2024-07" db="EMBL/GenBank/DDBJ databases">
        <title>Two chromosome-level genome assemblies of Korean endemic species Abeliophyllum distichum and Forsythia ovata (Oleaceae).</title>
        <authorList>
            <person name="Jang H."/>
        </authorList>
    </citation>
    <scope>NUCLEOTIDE SEQUENCE [LARGE SCALE GENOMIC DNA]</scope>
</reference>
<protein>
    <submittedName>
        <fullName evidence="2">Uncharacterized protein</fullName>
    </submittedName>
</protein>
<feature type="compositionally biased region" description="Polar residues" evidence="1">
    <location>
        <begin position="71"/>
        <end position="82"/>
    </location>
</feature>
<feature type="compositionally biased region" description="Basic and acidic residues" evidence="1">
    <location>
        <begin position="49"/>
        <end position="69"/>
    </location>
</feature>
<feature type="region of interest" description="Disordered" evidence="1">
    <location>
        <begin position="1"/>
        <end position="90"/>
    </location>
</feature>